<reference evidence="1" key="2">
    <citation type="journal article" date="2023" name="Infect Dis Poverty">
        <title>Chromosome-scale genome of the human blood fluke Schistosoma mekongi and its implications for public health.</title>
        <authorList>
            <person name="Zhou M."/>
            <person name="Xu L."/>
            <person name="Xu D."/>
            <person name="Chen W."/>
            <person name="Khan J."/>
            <person name="Hu Y."/>
            <person name="Huang H."/>
            <person name="Wei H."/>
            <person name="Zhang Y."/>
            <person name="Chusongsang P."/>
            <person name="Tanasarnprasert K."/>
            <person name="Hu X."/>
            <person name="Limpanont Y."/>
            <person name="Lv Z."/>
        </authorList>
    </citation>
    <scope>NUCLEOTIDE SEQUENCE</scope>
    <source>
        <strain evidence="1">LV_2022a</strain>
    </source>
</reference>
<dbReference type="AlphaFoldDB" id="A0AAE1ZBL7"/>
<dbReference type="EMBL" id="JALJAT010000004">
    <property type="protein sequence ID" value="KAK4470519.1"/>
    <property type="molecule type" value="Genomic_DNA"/>
</dbReference>
<name>A0AAE1ZBL7_SCHME</name>
<evidence type="ECO:0000313" key="2">
    <source>
        <dbReference type="Proteomes" id="UP001292079"/>
    </source>
</evidence>
<evidence type="ECO:0000313" key="1">
    <source>
        <dbReference type="EMBL" id="KAK4470519.1"/>
    </source>
</evidence>
<reference evidence="1" key="1">
    <citation type="submission" date="2022-04" db="EMBL/GenBank/DDBJ databases">
        <authorList>
            <person name="Xu L."/>
            <person name="Lv Z."/>
        </authorList>
    </citation>
    <scope>NUCLEOTIDE SEQUENCE</scope>
    <source>
        <strain evidence="1">LV_2022a</strain>
    </source>
</reference>
<accession>A0AAE1ZBL7</accession>
<keyword evidence="2" id="KW-1185">Reference proteome</keyword>
<proteinExistence type="predicted"/>
<organism evidence="1 2">
    <name type="scientific">Schistosoma mekongi</name>
    <name type="common">Parasitic worm</name>
    <dbReference type="NCBI Taxonomy" id="38744"/>
    <lineage>
        <taxon>Eukaryota</taxon>
        <taxon>Metazoa</taxon>
        <taxon>Spiralia</taxon>
        <taxon>Lophotrochozoa</taxon>
        <taxon>Platyhelminthes</taxon>
        <taxon>Trematoda</taxon>
        <taxon>Digenea</taxon>
        <taxon>Strigeidida</taxon>
        <taxon>Schistosomatoidea</taxon>
        <taxon>Schistosomatidae</taxon>
        <taxon>Schistosoma</taxon>
    </lineage>
</organism>
<sequence>MCQRSYIPGSAGHPWLSDSMIRFMEVAQRCVTLNEELEDVSHCESATVCEKREDCTKHTEVIHKTLNIFLTDILSDPTCHPNWPNDLCNIDCINFQEYQTELMKRFDCMNESVLATITENLQKLLHSTHHSSSESTLSLDLFTIAFFVSYVHKFQKLPLKSLMISIFELITDPVIFHQFYNSLLPEILSIPDHHQSDYILNFLKKSAPSNCYTLLCKLCSLDSKWPGDSYSVLEFLFDPCLRYVSSTSELSPTHFFTIVVDKFYSDSQNDSNLHKSVRFTNMIIKFLRNYTNCHSSLQYPERSHLLLKQLANENATFLRNTFNNLVC</sequence>
<gene>
    <name evidence="1" type="ORF">MN116_006065</name>
</gene>
<comment type="caution">
    <text evidence="1">The sequence shown here is derived from an EMBL/GenBank/DDBJ whole genome shotgun (WGS) entry which is preliminary data.</text>
</comment>
<dbReference type="Proteomes" id="UP001292079">
    <property type="component" value="Unassembled WGS sequence"/>
</dbReference>
<protein>
    <submittedName>
        <fullName evidence="1">Uncharacterized protein</fullName>
    </submittedName>
</protein>